<keyword evidence="2" id="KW-1185">Reference proteome</keyword>
<evidence type="ECO:0000313" key="2">
    <source>
        <dbReference type="Proteomes" id="UP000266673"/>
    </source>
</evidence>
<dbReference type="Proteomes" id="UP000266673">
    <property type="component" value="Unassembled WGS sequence"/>
</dbReference>
<proteinExistence type="predicted"/>
<organism evidence="1 2">
    <name type="scientific">Gigaspora rosea</name>
    <dbReference type="NCBI Taxonomy" id="44941"/>
    <lineage>
        <taxon>Eukaryota</taxon>
        <taxon>Fungi</taxon>
        <taxon>Fungi incertae sedis</taxon>
        <taxon>Mucoromycota</taxon>
        <taxon>Glomeromycotina</taxon>
        <taxon>Glomeromycetes</taxon>
        <taxon>Diversisporales</taxon>
        <taxon>Gigasporaceae</taxon>
        <taxon>Gigaspora</taxon>
    </lineage>
</organism>
<evidence type="ECO:0000313" key="1">
    <source>
        <dbReference type="EMBL" id="RIB03025.1"/>
    </source>
</evidence>
<name>A0A397TYE1_9GLOM</name>
<reference evidence="1 2" key="1">
    <citation type="submission" date="2018-06" db="EMBL/GenBank/DDBJ databases">
        <title>Comparative genomics reveals the genomic features of Rhizophagus irregularis, R. cerebriforme, R. diaphanum and Gigaspora rosea, and their symbiotic lifestyle signature.</title>
        <authorList>
            <person name="Morin E."/>
            <person name="San Clemente H."/>
            <person name="Chen E.C.H."/>
            <person name="De La Providencia I."/>
            <person name="Hainaut M."/>
            <person name="Kuo A."/>
            <person name="Kohler A."/>
            <person name="Murat C."/>
            <person name="Tang N."/>
            <person name="Roy S."/>
            <person name="Loubradou J."/>
            <person name="Henrissat B."/>
            <person name="Grigoriev I.V."/>
            <person name="Corradi N."/>
            <person name="Roux C."/>
            <person name="Martin F.M."/>
        </authorList>
    </citation>
    <scope>NUCLEOTIDE SEQUENCE [LARGE SCALE GENOMIC DNA]</scope>
    <source>
        <strain evidence="1 2">DAOM 194757</strain>
    </source>
</reference>
<dbReference type="EMBL" id="QKWP01002525">
    <property type="protein sequence ID" value="RIB03025.1"/>
    <property type="molecule type" value="Genomic_DNA"/>
</dbReference>
<comment type="caution">
    <text evidence="1">The sequence shown here is derived from an EMBL/GenBank/DDBJ whole genome shotgun (WGS) entry which is preliminary data.</text>
</comment>
<sequence>MSIQKSNKIKKLQKRAVLIRNIQMINSYNISQLQNHIYTVTSRQLNFFSRRTPDKPTSENKLSTQ</sequence>
<protein>
    <submittedName>
        <fullName evidence="1">Uncharacterized protein</fullName>
    </submittedName>
</protein>
<dbReference type="AlphaFoldDB" id="A0A397TYE1"/>
<gene>
    <name evidence="1" type="ORF">C2G38_2124007</name>
</gene>
<accession>A0A397TYE1</accession>